<keyword evidence="3" id="KW-1185">Reference proteome</keyword>
<dbReference type="EMBL" id="JAHHUM010000586">
    <property type="protein sequence ID" value="KAK5619135.1"/>
    <property type="molecule type" value="Genomic_DNA"/>
</dbReference>
<accession>A0AAV9SDP8</accession>
<name>A0AAV9SDP8_9TELE</name>
<keyword evidence="1" id="KW-1133">Transmembrane helix</keyword>
<proteinExistence type="predicted"/>
<gene>
    <name evidence="2" type="ORF">CRENBAI_025796</name>
</gene>
<dbReference type="AlphaFoldDB" id="A0AAV9SDP8"/>
<protein>
    <submittedName>
        <fullName evidence="2">Uncharacterized protein</fullName>
    </submittedName>
</protein>
<evidence type="ECO:0000313" key="3">
    <source>
        <dbReference type="Proteomes" id="UP001311232"/>
    </source>
</evidence>
<keyword evidence="1" id="KW-0812">Transmembrane</keyword>
<evidence type="ECO:0000256" key="1">
    <source>
        <dbReference type="SAM" id="Phobius"/>
    </source>
</evidence>
<keyword evidence="1" id="KW-0472">Membrane</keyword>
<evidence type="ECO:0000313" key="2">
    <source>
        <dbReference type="EMBL" id="KAK5619135.1"/>
    </source>
</evidence>
<dbReference type="Proteomes" id="UP001311232">
    <property type="component" value="Unassembled WGS sequence"/>
</dbReference>
<sequence length="112" mass="12859">MKVANLWLDEASHVTSQSPHFQNYLSQKIKEEMMSGRKQKKISFCWFMFGLCLYSPVIFRPPGQACCSNALEAAESSFGSEFTNHRNVFNESHSGWFSPLASRGSYMKIFFK</sequence>
<feature type="transmembrane region" description="Helical" evidence="1">
    <location>
        <begin position="42"/>
        <end position="59"/>
    </location>
</feature>
<reference evidence="2 3" key="1">
    <citation type="submission" date="2021-06" db="EMBL/GenBank/DDBJ databases">
        <authorList>
            <person name="Palmer J.M."/>
        </authorList>
    </citation>
    <scope>NUCLEOTIDE SEQUENCE [LARGE SCALE GENOMIC DNA]</scope>
    <source>
        <strain evidence="2 3">MEX-2019</strain>
        <tissue evidence="2">Muscle</tissue>
    </source>
</reference>
<organism evidence="2 3">
    <name type="scientific">Crenichthys baileyi</name>
    <name type="common">White River springfish</name>
    <dbReference type="NCBI Taxonomy" id="28760"/>
    <lineage>
        <taxon>Eukaryota</taxon>
        <taxon>Metazoa</taxon>
        <taxon>Chordata</taxon>
        <taxon>Craniata</taxon>
        <taxon>Vertebrata</taxon>
        <taxon>Euteleostomi</taxon>
        <taxon>Actinopterygii</taxon>
        <taxon>Neopterygii</taxon>
        <taxon>Teleostei</taxon>
        <taxon>Neoteleostei</taxon>
        <taxon>Acanthomorphata</taxon>
        <taxon>Ovalentaria</taxon>
        <taxon>Atherinomorphae</taxon>
        <taxon>Cyprinodontiformes</taxon>
        <taxon>Goodeidae</taxon>
        <taxon>Crenichthys</taxon>
    </lineage>
</organism>
<comment type="caution">
    <text evidence="2">The sequence shown here is derived from an EMBL/GenBank/DDBJ whole genome shotgun (WGS) entry which is preliminary data.</text>
</comment>